<dbReference type="KEGG" id="cari:FNU76_21325"/>
<dbReference type="AlphaFoldDB" id="A0A516SKK3"/>
<dbReference type="PROSITE" id="PS51318">
    <property type="entry name" value="TAT"/>
    <property type="match status" value="1"/>
</dbReference>
<accession>A0A516SKK3</accession>
<keyword evidence="1" id="KW-0732">Signal</keyword>
<gene>
    <name evidence="2" type="ORF">FNU76_21325</name>
</gene>
<proteinExistence type="predicted"/>
<feature type="signal peptide" evidence="1">
    <location>
        <begin position="1"/>
        <end position="24"/>
    </location>
</feature>
<organism evidence="2 3">
    <name type="scientific">Chitinimonas arctica</name>
    <dbReference type="NCBI Taxonomy" id="2594795"/>
    <lineage>
        <taxon>Bacteria</taxon>
        <taxon>Pseudomonadati</taxon>
        <taxon>Pseudomonadota</taxon>
        <taxon>Betaproteobacteria</taxon>
        <taxon>Neisseriales</taxon>
        <taxon>Chitinibacteraceae</taxon>
        <taxon>Chitinimonas</taxon>
    </lineage>
</organism>
<keyword evidence="3" id="KW-1185">Reference proteome</keyword>
<reference evidence="3" key="1">
    <citation type="submission" date="2019-07" db="EMBL/GenBank/DDBJ databases">
        <title>Chitinimonas sp. nov., isolated from Ny-Alesund, arctica soil.</title>
        <authorList>
            <person name="Xu Q."/>
            <person name="Peng F."/>
        </authorList>
    </citation>
    <scope>NUCLEOTIDE SEQUENCE [LARGE SCALE GENOMIC DNA]</scope>
    <source>
        <strain evidence="3">R3-44</strain>
    </source>
</reference>
<name>A0A516SKK3_9NEIS</name>
<protein>
    <recommendedName>
        <fullName evidence="4">Gluconate 2-dehydrogenase subunit 3 family protein</fullName>
    </recommendedName>
</protein>
<dbReference type="InterPro" id="IPR006311">
    <property type="entry name" value="TAT_signal"/>
</dbReference>
<evidence type="ECO:0000313" key="2">
    <source>
        <dbReference type="EMBL" id="QDQ28692.1"/>
    </source>
</evidence>
<dbReference type="Proteomes" id="UP000317550">
    <property type="component" value="Chromosome"/>
</dbReference>
<evidence type="ECO:0000256" key="1">
    <source>
        <dbReference type="SAM" id="SignalP"/>
    </source>
</evidence>
<dbReference type="EMBL" id="CP041730">
    <property type="protein sequence ID" value="QDQ28692.1"/>
    <property type="molecule type" value="Genomic_DNA"/>
</dbReference>
<dbReference type="OrthoDB" id="329761at2"/>
<evidence type="ECO:0008006" key="4">
    <source>
        <dbReference type="Google" id="ProtNLM"/>
    </source>
</evidence>
<evidence type="ECO:0000313" key="3">
    <source>
        <dbReference type="Proteomes" id="UP000317550"/>
    </source>
</evidence>
<dbReference type="RefSeq" id="WP_144280075.1">
    <property type="nucleotide sequence ID" value="NZ_CP041730.1"/>
</dbReference>
<feature type="chain" id="PRO_5027821180" description="Gluconate 2-dehydrogenase subunit 3 family protein" evidence="1">
    <location>
        <begin position="25"/>
        <end position="184"/>
    </location>
</feature>
<sequence>MLNRRQLLKTGLAGAALLAFARLAYGPVVPDRLYGVPEQASFKVLDAEGRTALAAIARVMLKGALPHDEAEFETALYQAVRGCDSAIAGLPGSVQTEVKELLTLLNGRLTRRWLVGVGPAWEQASDEEVSHFLNRWRFSSLSLLRSGYQALHQIVFAAWYGNPQAWVGIAYDGPPEFMKGYWNA</sequence>